<protein>
    <submittedName>
        <fullName evidence="4">Outer membrane protein assembly factor BamE</fullName>
    </submittedName>
</protein>
<evidence type="ECO:0000313" key="4">
    <source>
        <dbReference type="EMBL" id="APW37085.1"/>
    </source>
</evidence>
<name>A0A1P8JTM5_9BURK</name>
<evidence type="ECO:0000256" key="1">
    <source>
        <dbReference type="ARBA" id="ARBA00022729"/>
    </source>
</evidence>
<reference evidence="4 5" key="1">
    <citation type="submission" date="2017-01" db="EMBL/GenBank/DDBJ databases">
        <authorList>
            <person name="Mah S.A."/>
            <person name="Swanson W.J."/>
            <person name="Moy G.W."/>
            <person name="Vacquier V.D."/>
        </authorList>
    </citation>
    <scope>NUCLEOTIDE SEQUENCE [LARGE SCALE GENOMIC DNA]</scope>
    <source>
        <strain evidence="4 5">DCY110</strain>
    </source>
</reference>
<dbReference type="EMBL" id="CP019236">
    <property type="protein sequence ID" value="APW37085.1"/>
    <property type="molecule type" value="Genomic_DNA"/>
</dbReference>
<feature type="domain" description="Outer membrane protein assembly factor BamE" evidence="3">
    <location>
        <begin position="89"/>
        <end position="152"/>
    </location>
</feature>
<dbReference type="AlphaFoldDB" id="A0A1P8JTM5"/>
<dbReference type="OrthoDB" id="5297256at2"/>
<dbReference type="InterPro" id="IPR007450">
    <property type="entry name" value="BamE_dom"/>
</dbReference>
<keyword evidence="1" id="KW-0732">Signal</keyword>
<dbReference type="RefSeq" id="WP_076198214.1">
    <property type="nucleotide sequence ID" value="NZ_CP019236.1"/>
</dbReference>
<sequence length="168" mass="18844">MVASRLKKICLGTCLAALLLSGCDPQRIAELEEGVATEADVRAKFGEPEKIWDAPGGGRTLEYNRQPAGTQNYMITIGPDGKMSALRQVLTPENFAKVQPGMMMEDVRKMLGKPMKITPFALKKEVDYDWRYRRDQQQLIFTVTFDNDYRVLRTGSVPDPQTDGGTNR</sequence>
<keyword evidence="2" id="KW-0472">Membrane</keyword>
<accession>A0A1P8JTM5</accession>
<dbReference type="STRING" id="1842727.RD110_07655"/>
<evidence type="ECO:0000313" key="5">
    <source>
        <dbReference type="Proteomes" id="UP000186609"/>
    </source>
</evidence>
<organism evidence="4 5">
    <name type="scientific">Rhodoferax koreensis</name>
    <dbReference type="NCBI Taxonomy" id="1842727"/>
    <lineage>
        <taxon>Bacteria</taxon>
        <taxon>Pseudomonadati</taxon>
        <taxon>Pseudomonadota</taxon>
        <taxon>Betaproteobacteria</taxon>
        <taxon>Burkholderiales</taxon>
        <taxon>Comamonadaceae</taxon>
        <taxon>Rhodoferax</taxon>
    </lineage>
</organism>
<dbReference type="Pfam" id="PF04355">
    <property type="entry name" value="BamE"/>
    <property type="match status" value="1"/>
</dbReference>
<evidence type="ECO:0000259" key="3">
    <source>
        <dbReference type="Pfam" id="PF04355"/>
    </source>
</evidence>
<evidence type="ECO:0000256" key="2">
    <source>
        <dbReference type="ARBA" id="ARBA00023136"/>
    </source>
</evidence>
<dbReference type="Gene3D" id="3.30.1450.10">
    <property type="match status" value="1"/>
</dbReference>
<dbReference type="KEGG" id="rhy:RD110_07655"/>
<gene>
    <name evidence="4" type="ORF">RD110_07655</name>
</gene>
<keyword evidence="5" id="KW-1185">Reference proteome</keyword>
<dbReference type="GO" id="GO:0019867">
    <property type="term" value="C:outer membrane"/>
    <property type="evidence" value="ECO:0007669"/>
    <property type="project" value="InterPro"/>
</dbReference>
<proteinExistence type="predicted"/>
<dbReference type="InterPro" id="IPR037873">
    <property type="entry name" value="BamE-like"/>
</dbReference>
<dbReference type="PROSITE" id="PS51257">
    <property type="entry name" value="PROKAR_LIPOPROTEIN"/>
    <property type="match status" value="1"/>
</dbReference>
<dbReference type="Proteomes" id="UP000186609">
    <property type="component" value="Chromosome"/>
</dbReference>